<protein>
    <submittedName>
        <fullName evidence="2">Uncharacterized protein</fullName>
    </submittedName>
</protein>
<evidence type="ECO:0000313" key="3">
    <source>
        <dbReference type="Proteomes" id="UP000823561"/>
    </source>
</evidence>
<name>A0AAV6FEX9_9TELE</name>
<keyword evidence="1" id="KW-0812">Transmembrane</keyword>
<reference evidence="2" key="1">
    <citation type="submission" date="2020-10" db="EMBL/GenBank/DDBJ databases">
        <title>Chromosome-scale genome assembly of the Allis shad, Alosa alosa.</title>
        <authorList>
            <person name="Margot Z."/>
            <person name="Christophe K."/>
            <person name="Cabau C."/>
            <person name="Louis A."/>
            <person name="Berthelot C."/>
            <person name="Parey E."/>
            <person name="Roest Crollius H."/>
            <person name="Montfort J."/>
            <person name="Robinson-Rechavi M."/>
            <person name="Bucao C."/>
            <person name="Bouchez O."/>
            <person name="Gislard M."/>
            <person name="Lluch J."/>
            <person name="Milhes M."/>
            <person name="Lampietro C."/>
            <person name="Lopez Roques C."/>
            <person name="Donnadieu C."/>
            <person name="Braasch I."/>
            <person name="Desvignes T."/>
            <person name="Postlethwait J."/>
            <person name="Bobe J."/>
            <person name="Guiguen Y."/>
        </authorList>
    </citation>
    <scope>NUCLEOTIDE SEQUENCE</scope>
    <source>
        <strain evidence="2">M-15738</strain>
        <tissue evidence="2">Blood</tissue>
    </source>
</reference>
<proteinExistence type="predicted"/>
<keyword evidence="1" id="KW-0472">Membrane</keyword>
<gene>
    <name evidence="2" type="ORF">AALO_G00302930</name>
</gene>
<dbReference type="EMBL" id="JADWDJ010000024">
    <property type="protein sequence ID" value="KAG5261344.1"/>
    <property type="molecule type" value="Genomic_DNA"/>
</dbReference>
<accession>A0AAV6FEX9</accession>
<keyword evidence="1" id="KW-1133">Transmembrane helix</keyword>
<keyword evidence="3" id="KW-1185">Reference proteome</keyword>
<feature type="transmembrane region" description="Helical" evidence="1">
    <location>
        <begin position="101"/>
        <end position="119"/>
    </location>
</feature>
<comment type="caution">
    <text evidence="2">The sequence shown here is derived from an EMBL/GenBank/DDBJ whole genome shotgun (WGS) entry which is preliminary data.</text>
</comment>
<dbReference type="Proteomes" id="UP000823561">
    <property type="component" value="Chromosome 24"/>
</dbReference>
<evidence type="ECO:0000256" key="1">
    <source>
        <dbReference type="SAM" id="Phobius"/>
    </source>
</evidence>
<organism evidence="2 3">
    <name type="scientific">Alosa alosa</name>
    <name type="common">allis shad</name>
    <dbReference type="NCBI Taxonomy" id="278164"/>
    <lineage>
        <taxon>Eukaryota</taxon>
        <taxon>Metazoa</taxon>
        <taxon>Chordata</taxon>
        <taxon>Craniata</taxon>
        <taxon>Vertebrata</taxon>
        <taxon>Euteleostomi</taxon>
        <taxon>Actinopterygii</taxon>
        <taxon>Neopterygii</taxon>
        <taxon>Teleostei</taxon>
        <taxon>Clupei</taxon>
        <taxon>Clupeiformes</taxon>
        <taxon>Clupeoidei</taxon>
        <taxon>Clupeidae</taxon>
        <taxon>Alosa</taxon>
    </lineage>
</organism>
<evidence type="ECO:0000313" key="2">
    <source>
        <dbReference type="EMBL" id="KAG5261344.1"/>
    </source>
</evidence>
<sequence>MNCPKPRRSHSREDIRPTLHTLEDCVESVKPQMTVGENDSDEAPLPLAAFKMEKMKLVAQDMWRCGHEAEMDFMLSYLRSRLDDVRQPHGLLSMQEIGSWIWIYIWMLPVAISICVAYFNDGLTFTKWTLSADHLMVLVLV</sequence>
<dbReference type="AlphaFoldDB" id="A0AAV6FEX9"/>